<evidence type="ECO:0000256" key="2">
    <source>
        <dbReference type="ARBA" id="ARBA00022741"/>
    </source>
</evidence>
<dbReference type="OrthoDB" id="9804819at2"/>
<keyword evidence="2" id="KW-0547">Nucleotide-binding</keyword>
<dbReference type="PANTHER" id="PTHR42939:SF3">
    <property type="entry name" value="ABC TRANSPORTER ATP-BINDING COMPONENT"/>
    <property type="match status" value="1"/>
</dbReference>
<gene>
    <name evidence="5" type="ORF">SAMN02745111_01040</name>
</gene>
<feature type="domain" description="ABC transporter" evidence="4">
    <location>
        <begin position="8"/>
        <end position="234"/>
    </location>
</feature>
<dbReference type="EMBL" id="FUXZ01000006">
    <property type="protein sequence ID" value="SKA65184.1"/>
    <property type="molecule type" value="Genomic_DNA"/>
</dbReference>
<evidence type="ECO:0000256" key="1">
    <source>
        <dbReference type="ARBA" id="ARBA00022448"/>
    </source>
</evidence>
<protein>
    <submittedName>
        <fullName evidence="5">ABC-2 type transport system ATP-binding protein</fullName>
    </submittedName>
</protein>
<dbReference type="SMART" id="SM00382">
    <property type="entry name" value="AAA"/>
    <property type="match status" value="1"/>
</dbReference>
<evidence type="ECO:0000259" key="4">
    <source>
        <dbReference type="PROSITE" id="PS50893"/>
    </source>
</evidence>
<dbReference type="InterPro" id="IPR003593">
    <property type="entry name" value="AAA+_ATPase"/>
</dbReference>
<dbReference type="Pfam" id="PF00005">
    <property type="entry name" value="ABC_tran"/>
    <property type="match status" value="1"/>
</dbReference>
<dbReference type="GO" id="GO:0016887">
    <property type="term" value="F:ATP hydrolysis activity"/>
    <property type="evidence" value="ECO:0007669"/>
    <property type="project" value="InterPro"/>
</dbReference>
<dbReference type="PROSITE" id="PS50893">
    <property type="entry name" value="ABC_TRANSPORTER_2"/>
    <property type="match status" value="1"/>
</dbReference>
<evidence type="ECO:0000313" key="5">
    <source>
        <dbReference type="EMBL" id="SKA65184.1"/>
    </source>
</evidence>
<name>A0A1T4VJN1_9FIRM</name>
<keyword evidence="6" id="KW-1185">Reference proteome</keyword>
<dbReference type="GO" id="GO:0005524">
    <property type="term" value="F:ATP binding"/>
    <property type="evidence" value="ECO:0007669"/>
    <property type="project" value="UniProtKB-KW"/>
</dbReference>
<evidence type="ECO:0000313" key="6">
    <source>
        <dbReference type="Proteomes" id="UP000190814"/>
    </source>
</evidence>
<dbReference type="InterPro" id="IPR003439">
    <property type="entry name" value="ABC_transporter-like_ATP-bd"/>
</dbReference>
<sequence>MNNNGKTLMVEGLNKRIGDFELKDISFELKPGVVTGLIGVNGCGKTTLMRTLMGSYIKDSGKLSYVDDKGNENEVSDIKKELGFILESFPFSKNYSAENIGKLYGIYYDDFDYKKYIDLLKEYKVPLGKANVLMSTGERIRIEIAFALSHKANIYVMDEPVGNLDVVFRDKFYKIIREIVSDEVSSVLISSHIIGELEDVIDEVIWMNDGNIFFNGSIEELRDSYRILEVDKEDVVMIPSDMVVGSRVREYSSEVLIKVDDENELKNISESIREKIRFAELKEIIYFVEKTKENKEV</sequence>
<dbReference type="InterPro" id="IPR027417">
    <property type="entry name" value="P-loop_NTPase"/>
</dbReference>
<dbReference type="RefSeq" id="WP_078765918.1">
    <property type="nucleotide sequence ID" value="NZ_FUXZ01000006.1"/>
</dbReference>
<dbReference type="InterPro" id="IPR051782">
    <property type="entry name" value="ABC_Transporter_VariousFunc"/>
</dbReference>
<dbReference type="STRING" id="39495.SAMN02745111_01040"/>
<proteinExistence type="predicted"/>
<keyword evidence="3 5" id="KW-0067">ATP-binding</keyword>
<dbReference type="PANTHER" id="PTHR42939">
    <property type="entry name" value="ABC TRANSPORTER ATP-BINDING PROTEIN ALBC-RELATED"/>
    <property type="match status" value="1"/>
</dbReference>
<dbReference type="Gene3D" id="3.40.50.300">
    <property type="entry name" value="P-loop containing nucleotide triphosphate hydrolases"/>
    <property type="match status" value="1"/>
</dbReference>
<dbReference type="CDD" id="cd03230">
    <property type="entry name" value="ABC_DR_subfamily_A"/>
    <property type="match status" value="1"/>
</dbReference>
<accession>A0A1T4VJN1</accession>
<dbReference type="SUPFAM" id="SSF52540">
    <property type="entry name" value="P-loop containing nucleoside triphosphate hydrolases"/>
    <property type="match status" value="1"/>
</dbReference>
<reference evidence="5 6" key="1">
    <citation type="submission" date="2017-02" db="EMBL/GenBank/DDBJ databases">
        <authorList>
            <person name="Peterson S.W."/>
        </authorList>
    </citation>
    <scope>NUCLEOTIDE SEQUENCE [LARGE SCALE GENOMIC DNA]</scope>
    <source>
        <strain evidence="5 6">ATCC 35992</strain>
    </source>
</reference>
<keyword evidence="1" id="KW-0813">Transport</keyword>
<dbReference type="Proteomes" id="UP000190814">
    <property type="component" value="Unassembled WGS sequence"/>
</dbReference>
<evidence type="ECO:0000256" key="3">
    <source>
        <dbReference type="ARBA" id="ARBA00022840"/>
    </source>
</evidence>
<dbReference type="AlphaFoldDB" id="A0A1T4VJN1"/>
<organism evidence="5 6">
    <name type="scientific">Eubacterium uniforme</name>
    <dbReference type="NCBI Taxonomy" id="39495"/>
    <lineage>
        <taxon>Bacteria</taxon>
        <taxon>Bacillati</taxon>
        <taxon>Bacillota</taxon>
        <taxon>Clostridia</taxon>
        <taxon>Eubacteriales</taxon>
        <taxon>Eubacteriaceae</taxon>
        <taxon>Eubacterium</taxon>
    </lineage>
</organism>